<proteinExistence type="predicted"/>
<sequence length="173" mass="19399">MSEVVTEEIVKEIGDSWYTLKVDGTKDPTGCENISIVLHYVGENNRVCERLLSMATSKECDALSLTNLVLSELTNVGLSTEKILSQCYDGANVMSGKHGGMQKVVQDKLNREVPYVHCFNHQLHLVVVHAMSSEGALDDFFNVCNSLYKFPRKPTVAAQHTGEKLKRLLEQRW</sequence>
<dbReference type="EMBL" id="JAGXEW010000003">
    <property type="protein sequence ID" value="KAK1173526.1"/>
    <property type="molecule type" value="Genomic_DNA"/>
</dbReference>
<dbReference type="InterPro" id="IPR025398">
    <property type="entry name" value="DUF4371"/>
</dbReference>
<accession>A0AAD8GG49</accession>
<reference evidence="2" key="1">
    <citation type="submission" date="2022-02" db="EMBL/GenBank/DDBJ databases">
        <title>Atlantic sturgeon de novo genome assembly.</title>
        <authorList>
            <person name="Stock M."/>
            <person name="Klopp C."/>
            <person name="Guiguen Y."/>
            <person name="Cabau C."/>
            <person name="Parinello H."/>
            <person name="Santidrian Yebra-Pimentel E."/>
            <person name="Kuhl H."/>
            <person name="Dirks R.P."/>
            <person name="Guessner J."/>
            <person name="Wuertz S."/>
            <person name="Du K."/>
            <person name="Schartl M."/>
        </authorList>
    </citation>
    <scope>NUCLEOTIDE SEQUENCE</scope>
    <source>
        <strain evidence="2">STURGEONOMICS-FGT-2020</strain>
        <tissue evidence="2">Whole blood</tissue>
    </source>
</reference>
<evidence type="ECO:0000313" key="2">
    <source>
        <dbReference type="EMBL" id="KAK1173526.1"/>
    </source>
</evidence>
<name>A0AAD8GG49_ACIOX</name>
<dbReference type="PANTHER" id="PTHR45749:SF37">
    <property type="entry name" value="OS05G0311600 PROTEIN"/>
    <property type="match status" value="1"/>
</dbReference>
<dbReference type="Proteomes" id="UP001230051">
    <property type="component" value="Unassembled WGS sequence"/>
</dbReference>
<keyword evidence="3" id="KW-1185">Reference proteome</keyword>
<evidence type="ECO:0000259" key="1">
    <source>
        <dbReference type="Pfam" id="PF14291"/>
    </source>
</evidence>
<protein>
    <recommendedName>
        <fullName evidence="1">DUF4371 domain-containing protein</fullName>
    </recommendedName>
</protein>
<evidence type="ECO:0000313" key="3">
    <source>
        <dbReference type="Proteomes" id="UP001230051"/>
    </source>
</evidence>
<dbReference type="Pfam" id="PF14291">
    <property type="entry name" value="DUF4371"/>
    <property type="match status" value="1"/>
</dbReference>
<feature type="non-terminal residue" evidence="2">
    <location>
        <position position="173"/>
    </location>
</feature>
<feature type="domain" description="DUF4371" evidence="1">
    <location>
        <begin position="2"/>
        <end position="99"/>
    </location>
</feature>
<comment type="caution">
    <text evidence="2">The sequence shown here is derived from an EMBL/GenBank/DDBJ whole genome shotgun (WGS) entry which is preliminary data.</text>
</comment>
<organism evidence="2 3">
    <name type="scientific">Acipenser oxyrinchus oxyrinchus</name>
    <dbReference type="NCBI Taxonomy" id="40147"/>
    <lineage>
        <taxon>Eukaryota</taxon>
        <taxon>Metazoa</taxon>
        <taxon>Chordata</taxon>
        <taxon>Craniata</taxon>
        <taxon>Vertebrata</taxon>
        <taxon>Euteleostomi</taxon>
        <taxon>Actinopterygii</taxon>
        <taxon>Chondrostei</taxon>
        <taxon>Acipenseriformes</taxon>
        <taxon>Acipenseridae</taxon>
        <taxon>Acipenser</taxon>
    </lineage>
</organism>
<dbReference type="SUPFAM" id="SSF53098">
    <property type="entry name" value="Ribonuclease H-like"/>
    <property type="match status" value="1"/>
</dbReference>
<dbReference type="InterPro" id="IPR012337">
    <property type="entry name" value="RNaseH-like_sf"/>
</dbReference>
<gene>
    <name evidence="2" type="ORF">AOXY_G3662</name>
</gene>
<dbReference type="AlphaFoldDB" id="A0AAD8GG49"/>
<dbReference type="PANTHER" id="PTHR45749">
    <property type="match status" value="1"/>
</dbReference>